<evidence type="ECO:0000256" key="3">
    <source>
        <dbReference type="ARBA" id="ARBA00023125"/>
    </source>
</evidence>
<feature type="domain" description="HTH araC/xylS-type" evidence="6">
    <location>
        <begin position="195"/>
        <end position="293"/>
    </location>
</feature>
<keyword evidence="5" id="KW-0804">Transcription</keyword>
<dbReference type="Gene3D" id="2.60.120.280">
    <property type="entry name" value="Regulatory protein AraC"/>
    <property type="match status" value="1"/>
</dbReference>
<dbReference type="SMART" id="SM00342">
    <property type="entry name" value="HTH_ARAC"/>
    <property type="match status" value="1"/>
</dbReference>
<dbReference type="PROSITE" id="PS00041">
    <property type="entry name" value="HTH_ARAC_FAMILY_1"/>
    <property type="match status" value="1"/>
</dbReference>
<dbReference type="EMBL" id="SOFS01000031">
    <property type="protein sequence ID" value="TFC18723.1"/>
    <property type="molecule type" value="Genomic_DNA"/>
</dbReference>
<dbReference type="Proteomes" id="UP000297604">
    <property type="component" value="Unassembled WGS sequence"/>
</dbReference>
<organism evidence="7 8">
    <name type="scientific">Cryobacterium glucosi</name>
    <dbReference type="NCBI Taxonomy" id="1259175"/>
    <lineage>
        <taxon>Bacteria</taxon>
        <taxon>Bacillati</taxon>
        <taxon>Actinomycetota</taxon>
        <taxon>Actinomycetes</taxon>
        <taxon>Micrococcales</taxon>
        <taxon>Microbacteriaceae</taxon>
        <taxon>Cryobacterium</taxon>
    </lineage>
</organism>
<keyword evidence="3" id="KW-0238">DNA-binding</keyword>
<dbReference type="Gene3D" id="1.10.10.60">
    <property type="entry name" value="Homeodomain-like"/>
    <property type="match status" value="2"/>
</dbReference>
<evidence type="ECO:0000259" key="6">
    <source>
        <dbReference type="PROSITE" id="PS01124"/>
    </source>
</evidence>
<keyword evidence="2" id="KW-0805">Transcription regulation</keyword>
<keyword evidence="4" id="KW-0010">Activator</keyword>
<evidence type="ECO:0000256" key="5">
    <source>
        <dbReference type="ARBA" id="ARBA00023163"/>
    </source>
</evidence>
<evidence type="ECO:0000313" key="7">
    <source>
        <dbReference type="EMBL" id="TFC18723.1"/>
    </source>
</evidence>
<proteinExistence type="predicted"/>
<evidence type="ECO:0000256" key="1">
    <source>
        <dbReference type="ARBA" id="ARBA00022490"/>
    </source>
</evidence>
<keyword evidence="8" id="KW-1185">Reference proteome</keyword>
<dbReference type="SUPFAM" id="SSF51215">
    <property type="entry name" value="Regulatory protein AraC"/>
    <property type="match status" value="1"/>
</dbReference>
<reference evidence="7 8" key="1">
    <citation type="submission" date="2019-03" db="EMBL/GenBank/DDBJ databases">
        <title>Genomics of glacier-inhabiting Cryobacterium strains.</title>
        <authorList>
            <person name="Liu Q."/>
            <person name="Xin Y.-H."/>
        </authorList>
    </citation>
    <scope>NUCLEOTIDE SEQUENCE [LARGE SCALE GENOMIC DNA]</scope>
    <source>
        <strain evidence="7 8">MDB1-5</strain>
    </source>
</reference>
<dbReference type="RefSeq" id="WP_134446153.1">
    <property type="nucleotide sequence ID" value="NZ_SOFS01000031.1"/>
</dbReference>
<dbReference type="InterPro" id="IPR009057">
    <property type="entry name" value="Homeodomain-like_sf"/>
</dbReference>
<dbReference type="CDD" id="cd06986">
    <property type="entry name" value="cupin_MmsR-like_N"/>
    <property type="match status" value="1"/>
</dbReference>
<protein>
    <submittedName>
        <fullName evidence="7">AraC family transcriptional regulator</fullName>
    </submittedName>
</protein>
<dbReference type="InterPro" id="IPR020449">
    <property type="entry name" value="Tscrpt_reg_AraC-type_HTH"/>
</dbReference>
<dbReference type="PROSITE" id="PS01124">
    <property type="entry name" value="HTH_ARAC_FAMILY_2"/>
    <property type="match status" value="1"/>
</dbReference>
<comment type="caution">
    <text evidence="7">The sequence shown here is derived from an EMBL/GenBank/DDBJ whole genome shotgun (WGS) entry which is preliminary data.</text>
</comment>
<dbReference type="SUPFAM" id="SSF46689">
    <property type="entry name" value="Homeodomain-like"/>
    <property type="match status" value="2"/>
</dbReference>
<dbReference type="InterPro" id="IPR037923">
    <property type="entry name" value="HTH-like"/>
</dbReference>
<dbReference type="PANTHER" id="PTHR46796">
    <property type="entry name" value="HTH-TYPE TRANSCRIPTIONAL ACTIVATOR RHAS-RELATED"/>
    <property type="match status" value="1"/>
</dbReference>
<dbReference type="Pfam" id="PF02311">
    <property type="entry name" value="AraC_binding"/>
    <property type="match status" value="1"/>
</dbReference>
<dbReference type="PRINTS" id="PR00032">
    <property type="entry name" value="HTHARAC"/>
</dbReference>
<dbReference type="InterPro" id="IPR003313">
    <property type="entry name" value="AraC-bd"/>
</dbReference>
<dbReference type="Pfam" id="PF12833">
    <property type="entry name" value="HTH_18"/>
    <property type="match status" value="1"/>
</dbReference>
<accession>A0ABY2IK75</accession>
<evidence type="ECO:0000256" key="4">
    <source>
        <dbReference type="ARBA" id="ARBA00023159"/>
    </source>
</evidence>
<dbReference type="InterPro" id="IPR050204">
    <property type="entry name" value="AraC_XylS_family_regulators"/>
</dbReference>
<gene>
    <name evidence="7" type="ORF">E3O46_13685</name>
</gene>
<evidence type="ECO:0000256" key="2">
    <source>
        <dbReference type="ARBA" id="ARBA00023015"/>
    </source>
</evidence>
<sequence length="296" mass="32137">MTAVTNLSGVIPDGFPGQRMLVVPRPRVREALAHPGTAHLVVTDCGYFPQAHSHGRVRQSPIPQAVVILCVKGKGWCVTAAGRFAVTAGQVIILPPHQAHSYGADSDDPWTLWWLHLDGSDLEGFLSFAGMTISAPVRTLSDMYATVSLVAEVIQWMERDTTDSSLLSAAGAAWHLMALLASDRASAGGTSNSIERAIDYLRSHVTQRISVTDLAAMAGLSNSHFAALFKGHTGLAVLNYQTQLRMASARELLDTTTQPVEMIAHSVGYEDSFYFARQFKKIHGLTPSVYRKHDRG</sequence>
<name>A0ABY2IK75_9MICO</name>
<dbReference type="InterPro" id="IPR018060">
    <property type="entry name" value="HTH_AraC"/>
</dbReference>
<keyword evidence="1" id="KW-0963">Cytoplasm</keyword>
<dbReference type="PANTHER" id="PTHR46796:SF13">
    <property type="entry name" value="HTH-TYPE TRANSCRIPTIONAL ACTIVATOR RHAS"/>
    <property type="match status" value="1"/>
</dbReference>
<dbReference type="InterPro" id="IPR018062">
    <property type="entry name" value="HTH_AraC-typ_CS"/>
</dbReference>
<evidence type="ECO:0000313" key="8">
    <source>
        <dbReference type="Proteomes" id="UP000297604"/>
    </source>
</evidence>